<evidence type="ECO:0000313" key="4">
    <source>
        <dbReference type="Proteomes" id="UP000466906"/>
    </source>
</evidence>
<evidence type="ECO:0008006" key="5">
    <source>
        <dbReference type="Google" id="ProtNLM"/>
    </source>
</evidence>
<feature type="compositionally biased region" description="Basic and acidic residues" evidence="1">
    <location>
        <begin position="368"/>
        <end position="379"/>
    </location>
</feature>
<organism evidence="3 4">
    <name type="scientific">Mycolicibacterium alvei</name>
    <dbReference type="NCBI Taxonomy" id="67081"/>
    <lineage>
        <taxon>Bacteria</taxon>
        <taxon>Bacillati</taxon>
        <taxon>Actinomycetota</taxon>
        <taxon>Actinomycetes</taxon>
        <taxon>Mycobacteriales</taxon>
        <taxon>Mycobacteriaceae</taxon>
        <taxon>Mycolicibacterium</taxon>
    </lineage>
</organism>
<keyword evidence="4" id="KW-1185">Reference proteome</keyword>
<evidence type="ECO:0000313" key="3">
    <source>
        <dbReference type="EMBL" id="BBX30123.1"/>
    </source>
</evidence>
<accession>A0A6N4V1V7</accession>
<feature type="region of interest" description="Disordered" evidence="1">
    <location>
        <begin position="278"/>
        <end position="379"/>
    </location>
</feature>
<proteinExistence type="predicted"/>
<reference evidence="3 4" key="1">
    <citation type="journal article" date="2019" name="Emerg. Microbes Infect.">
        <title>Comprehensive subspecies identification of 175 nontuberculous mycobacteria species based on 7547 genomic profiles.</title>
        <authorList>
            <person name="Matsumoto Y."/>
            <person name="Kinjo T."/>
            <person name="Motooka D."/>
            <person name="Nabeya D."/>
            <person name="Jung N."/>
            <person name="Uechi K."/>
            <person name="Horii T."/>
            <person name="Iida T."/>
            <person name="Fujita J."/>
            <person name="Nakamura S."/>
        </authorList>
    </citation>
    <scope>NUCLEOTIDE SEQUENCE [LARGE SCALE GENOMIC DNA]</scope>
    <source>
        <strain evidence="3 4">JCM 12272</strain>
    </source>
</reference>
<evidence type="ECO:0000256" key="2">
    <source>
        <dbReference type="SAM" id="SignalP"/>
    </source>
</evidence>
<gene>
    <name evidence="3" type="ORF">MALV_52480</name>
</gene>
<dbReference type="EMBL" id="AP022565">
    <property type="protein sequence ID" value="BBX30123.1"/>
    <property type="molecule type" value="Genomic_DNA"/>
</dbReference>
<name>A0A6N4V1V7_9MYCO</name>
<dbReference type="KEGG" id="malv:MALV_52480"/>
<sequence>MFTAVRPCLSAGIALVGASVIAVTPLSPPPAASVVASPVVQLAAIPSPLQLYPQVLETTLANVDAQFEYYFGEPFPIIGATLENYAQAFEDAVTALQSGRSDELFVSVTRIVLQPLRSIVLSTGGLLSAYYLPSHLLKNLFGAAIGPLLNGIAATGLAIADVFEAITTFDVVGLVNAVINIPARIIDGVLNGVPGTSFGSFDNLPGLLTPRFTRPYSSSLITLLIRLDQEMGRAITPIPPFPPSAINTWSGPEVQTMMLTAEPETEPVAVQEQLPTADEAVLDGRGPVTEELDLPTFDVPDDVPGDLPGDLPGDDVPGDGVPEEVALGEDLSEEADDLVKEEPALAPEQALTDTELTDDEPSSPAPTDEAKDPGSETNG</sequence>
<feature type="chain" id="PRO_5038510840" description="PE-PPE domain-containing protein" evidence="2">
    <location>
        <begin position="23"/>
        <end position="379"/>
    </location>
</feature>
<dbReference type="RefSeq" id="WP_163669022.1">
    <property type="nucleotide sequence ID" value="NZ_AP022565.1"/>
</dbReference>
<keyword evidence="2" id="KW-0732">Signal</keyword>
<protein>
    <recommendedName>
        <fullName evidence="5">PE-PPE domain-containing protein</fullName>
    </recommendedName>
</protein>
<feature type="signal peptide" evidence="2">
    <location>
        <begin position="1"/>
        <end position="22"/>
    </location>
</feature>
<dbReference type="AlphaFoldDB" id="A0A6N4V1V7"/>
<evidence type="ECO:0000256" key="1">
    <source>
        <dbReference type="SAM" id="MobiDB-lite"/>
    </source>
</evidence>
<dbReference type="Proteomes" id="UP000466906">
    <property type="component" value="Chromosome"/>
</dbReference>
<feature type="compositionally biased region" description="Acidic residues" evidence="1">
    <location>
        <begin position="326"/>
        <end position="336"/>
    </location>
</feature>